<dbReference type="InterPro" id="IPR051450">
    <property type="entry name" value="Gfo/Idh/MocA_Oxidoreductases"/>
</dbReference>
<evidence type="ECO:0000313" key="3">
    <source>
        <dbReference type="EMBL" id="SVA27854.1"/>
    </source>
</evidence>
<gene>
    <name evidence="3" type="ORF">METZ01_LOCUS80708</name>
</gene>
<name>A0A381UIR4_9ZZZZ</name>
<dbReference type="GO" id="GO:0000166">
    <property type="term" value="F:nucleotide binding"/>
    <property type="evidence" value="ECO:0007669"/>
    <property type="project" value="InterPro"/>
</dbReference>
<accession>A0A381UIR4</accession>
<sequence length="353" mass="38772">MDKIDVGIIGTGWCGGIRANTCAASPIVNELHIAEIDEDRLKEISEQTNPTSSTPDYRDLITNKTITTIIVSATPETTHYPMAKESLLAGKHVFLEKPLALTLTEADELIQISKESDLKFAIGYSQRFNPKFAYVKKCIKEKKIGDPVCALVSRHITRGLGKKISSRIKLSPAAMEATHDLDFVLWCMEPAKPIRVYSQTAYGAMQHETGSADAQWLMITMDNGVVLSVGAGWSMPPGYPNYSGTWIEVVGTDGMLVIDDTHRDVVFNTMKNGIQLPMSSMPGEPVDHVFAGPMHNETVHYLEAVAFDRPVMVTAEKARRVMEVYMAADLSDERNEVVDLPLSESKLSAVAAA</sequence>
<feature type="domain" description="Gfo/Idh/MocA-like oxidoreductase N-terminal" evidence="1">
    <location>
        <begin position="5"/>
        <end position="124"/>
    </location>
</feature>
<proteinExistence type="predicted"/>
<dbReference type="Pfam" id="PF22725">
    <property type="entry name" value="GFO_IDH_MocA_C3"/>
    <property type="match status" value="1"/>
</dbReference>
<dbReference type="InterPro" id="IPR036291">
    <property type="entry name" value="NAD(P)-bd_dom_sf"/>
</dbReference>
<organism evidence="3">
    <name type="scientific">marine metagenome</name>
    <dbReference type="NCBI Taxonomy" id="408172"/>
    <lineage>
        <taxon>unclassified sequences</taxon>
        <taxon>metagenomes</taxon>
        <taxon>ecological metagenomes</taxon>
    </lineage>
</organism>
<evidence type="ECO:0000259" key="1">
    <source>
        <dbReference type="Pfam" id="PF01408"/>
    </source>
</evidence>
<dbReference type="InterPro" id="IPR000683">
    <property type="entry name" value="Gfo/Idh/MocA-like_OxRdtase_N"/>
</dbReference>
<dbReference type="SUPFAM" id="SSF51735">
    <property type="entry name" value="NAD(P)-binding Rossmann-fold domains"/>
    <property type="match status" value="1"/>
</dbReference>
<dbReference type="AlphaFoldDB" id="A0A381UIR4"/>
<dbReference type="EMBL" id="UINC01006495">
    <property type="protein sequence ID" value="SVA27854.1"/>
    <property type="molecule type" value="Genomic_DNA"/>
</dbReference>
<dbReference type="Pfam" id="PF01408">
    <property type="entry name" value="GFO_IDH_MocA"/>
    <property type="match status" value="1"/>
</dbReference>
<dbReference type="InterPro" id="IPR055170">
    <property type="entry name" value="GFO_IDH_MocA-like_dom"/>
</dbReference>
<dbReference type="PANTHER" id="PTHR43377">
    <property type="entry name" value="BILIVERDIN REDUCTASE A"/>
    <property type="match status" value="1"/>
</dbReference>
<evidence type="ECO:0000259" key="2">
    <source>
        <dbReference type="Pfam" id="PF22725"/>
    </source>
</evidence>
<dbReference type="Gene3D" id="3.30.360.10">
    <property type="entry name" value="Dihydrodipicolinate Reductase, domain 2"/>
    <property type="match status" value="1"/>
</dbReference>
<dbReference type="Gene3D" id="3.40.50.720">
    <property type="entry name" value="NAD(P)-binding Rossmann-like Domain"/>
    <property type="match status" value="1"/>
</dbReference>
<evidence type="ECO:0008006" key="4">
    <source>
        <dbReference type="Google" id="ProtNLM"/>
    </source>
</evidence>
<reference evidence="3" key="1">
    <citation type="submission" date="2018-05" db="EMBL/GenBank/DDBJ databases">
        <authorList>
            <person name="Lanie J.A."/>
            <person name="Ng W.-L."/>
            <person name="Kazmierczak K.M."/>
            <person name="Andrzejewski T.M."/>
            <person name="Davidsen T.M."/>
            <person name="Wayne K.J."/>
            <person name="Tettelin H."/>
            <person name="Glass J.I."/>
            <person name="Rusch D."/>
            <person name="Podicherti R."/>
            <person name="Tsui H.-C.T."/>
            <person name="Winkler M.E."/>
        </authorList>
    </citation>
    <scope>NUCLEOTIDE SEQUENCE</scope>
</reference>
<dbReference type="PANTHER" id="PTHR43377:SF1">
    <property type="entry name" value="BILIVERDIN REDUCTASE A"/>
    <property type="match status" value="1"/>
</dbReference>
<dbReference type="SUPFAM" id="SSF55347">
    <property type="entry name" value="Glyceraldehyde-3-phosphate dehydrogenase-like, C-terminal domain"/>
    <property type="match status" value="1"/>
</dbReference>
<protein>
    <recommendedName>
        <fullName evidence="4">Gfo/Idh/MocA-like oxidoreductase N-terminal domain-containing protein</fullName>
    </recommendedName>
</protein>
<feature type="domain" description="GFO/IDH/MocA-like oxidoreductase" evidence="2">
    <location>
        <begin position="132"/>
        <end position="256"/>
    </location>
</feature>